<evidence type="ECO:0000313" key="1">
    <source>
        <dbReference type="EMBL" id="SDI42578.1"/>
    </source>
</evidence>
<organism evidence="1 2">
    <name type="scientific">Desulfosporosinus hippei DSM 8344</name>
    <dbReference type="NCBI Taxonomy" id="1121419"/>
    <lineage>
        <taxon>Bacteria</taxon>
        <taxon>Bacillati</taxon>
        <taxon>Bacillota</taxon>
        <taxon>Clostridia</taxon>
        <taxon>Eubacteriales</taxon>
        <taxon>Desulfitobacteriaceae</taxon>
        <taxon>Desulfosporosinus</taxon>
    </lineage>
</organism>
<protein>
    <submittedName>
        <fullName evidence="1">Uncharacterized protein</fullName>
    </submittedName>
</protein>
<evidence type="ECO:0000313" key="2">
    <source>
        <dbReference type="Proteomes" id="UP000198656"/>
    </source>
</evidence>
<proteinExistence type="predicted"/>
<gene>
    <name evidence="1" type="ORF">SAMN05443529_13825</name>
</gene>
<name>A0A1G8KGQ3_9FIRM</name>
<reference evidence="2" key="1">
    <citation type="submission" date="2016-10" db="EMBL/GenBank/DDBJ databases">
        <authorList>
            <person name="Varghese N."/>
            <person name="Submissions S."/>
        </authorList>
    </citation>
    <scope>NUCLEOTIDE SEQUENCE [LARGE SCALE GENOMIC DNA]</scope>
    <source>
        <strain evidence="2">DSM 8344</strain>
    </source>
</reference>
<keyword evidence="2" id="KW-1185">Reference proteome</keyword>
<dbReference type="Proteomes" id="UP000198656">
    <property type="component" value="Unassembled WGS sequence"/>
</dbReference>
<dbReference type="EMBL" id="FNCP01000038">
    <property type="protein sequence ID" value="SDI42578.1"/>
    <property type="molecule type" value="Genomic_DNA"/>
</dbReference>
<accession>A0A1G8KGQ3</accession>
<dbReference type="AlphaFoldDB" id="A0A1G8KGQ3"/>
<sequence>MQKYPEVWTRSRTVQRASGGTRRRVQIEDTVFARVNTAEKLSALRARQKNRSPVYQGGSFRVEAIKPRPLIGRGFIYRVEGKSLGQNHTICIHVRPTGFLEHLKQVAYGHIISFCPFYIKDYAAFMHHNGSIPKGKGMVKIVGNH</sequence>